<dbReference type="AlphaFoldDB" id="A0A7J7J3Z2"/>
<dbReference type="Proteomes" id="UP000593567">
    <property type="component" value="Unassembled WGS sequence"/>
</dbReference>
<evidence type="ECO:0000313" key="2">
    <source>
        <dbReference type="Proteomes" id="UP000593567"/>
    </source>
</evidence>
<comment type="caution">
    <text evidence="1">The sequence shown here is derived from an EMBL/GenBank/DDBJ whole genome shotgun (WGS) entry which is preliminary data.</text>
</comment>
<protein>
    <submittedName>
        <fullName evidence="1">Uncharacterized protein</fullName>
    </submittedName>
</protein>
<sequence length="96" mass="11098">MLLRKGKHSRRQPFTSHNRFYVLIQQVILLLCRKHLIIIPARSQFAPLLHSCPLNAHQVSFQHVDLDFMVYSPNCLAEQMSSDALHCSECTALRQV</sequence>
<evidence type="ECO:0000313" key="1">
    <source>
        <dbReference type="EMBL" id="KAF6020366.1"/>
    </source>
</evidence>
<reference evidence="1" key="1">
    <citation type="submission" date="2020-06" db="EMBL/GenBank/DDBJ databases">
        <title>Draft genome of Bugula neritina, a colonial animal packing powerful symbionts and potential medicines.</title>
        <authorList>
            <person name="Rayko M."/>
        </authorList>
    </citation>
    <scope>NUCLEOTIDE SEQUENCE [LARGE SCALE GENOMIC DNA]</scope>
    <source>
        <strain evidence="1">Kwan_BN1</strain>
    </source>
</reference>
<gene>
    <name evidence="1" type="ORF">EB796_021338</name>
</gene>
<name>A0A7J7J3Z2_BUGNE</name>
<dbReference type="EMBL" id="VXIV02003179">
    <property type="protein sequence ID" value="KAF6020366.1"/>
    <property type="molecule type" value="Genomic_DNA"/>
</dbReference>
<keyword evidence="2" id="KW-1185">Reference proteome</keyword>
<organism evidence="1 2">
    <name type="scientific">Bugula neritina</name>
    <name type="common">Brown bryozoan</name>
    <name type="synonym">Sertularia neritina</name>
    <dbReference type="NCBI Taxonomy" id="10212"/>
    <lineage>
        <taxon>Eukaryota</taxon>
        <taxon>Metazoa</taxon>
        <taxon>Spiralia</taxon>
        <taxon>Lophotrochozoa</taxon>
        <taxon>Bryozoa</taxon>
        <taxon>Gymnolaemata</taxon>
        <taxon>Cheilostomatida</taxon>
        <taxon>Flustrina</taxon>
        <taxon>Buguloidea</taxon>
        <taxon>Bugulidae</taxon>
        <taxon>Bugula</taxon>
    </lineage>
</organism>
<accession>A0A7J7J3Z2</accession>
<proteinExistence type="predicted"/>